<sequence>MVVVIDGLSQLEYDRTKPLPHKQQLALDRMDLKMDQGIQLPAGRQDSPNSLQRAQFVALQLIQAVEDGNEPMAAATCAYLAERIPELQQIMAEHKPTGMHLDLVFDRPFMNEMKIEFFDPSGAQ</sequence>
<protein>
    <submittedName>
        <fullName evidence="1">Transcriptional regulators</fullName>
    </submittedName>
</protein>
<dbReference type="Proteomes" id="UP000218765">
    <property type="component" value="Chromosome"/>
</dbReference>
<dbReference type="AlphaFoldDB" id="A0A1Z4VRN2"/>
<keyword evidence="2" id="KW-1185">Reference proteome</keyword>
<organism evidence="1 2">
    <name type="scientific">Thiohalobacter thiocyanaticus</name>
    <dbReference type="NCBI Taxonomy" id="585455"/>
    <lineage>
        <taxon>Bacteria</taxon>
        <taxon>Pseudomonadati</taxon>
        <taxon>Pseudomonadota</taxon>
        <taxon>Gammaproteobacteria</taxon>
        <taxon>Thiohalobacterales</taxon>
        <taxon>Thiohalobacteraceae</taxon>
        <taxon>Thiohalobacter</taxon>
    </lineage>
</organism>
<gene>
    <name evidence="1" type="ORF">FOKN1_1907</name>
</gene>
<reference evidence="1 2" key="1">
    <citation type="submission" date="2017-05" db="EMBL/GenBank/DDBJ databases">
        <title>Thiocyanate degradation by Thiohalobacter thiocyanaticus FOKN1.</title>
        <authorList>
            <person name="Oshiki M."/>
            <person name="Fukushima T."/>
            <person name="Kawano S."/>
            <person name="Nakagawa J."/>
        </authorList>
    </citation>
    <scope>NUCLEOTIDE SEQUENCE [LARGE SCALE GENOMIC DNA]</scope>
    <source>
        <strain evidence="1 2">FOKN1</strain>
    </source>
</reference>
<evidence type="ECO:0000313" key="2">
    <source>
        <dbReference type="Proteomes" id="UP000218765"/>
    </source>
</evidence>
<dbReference type="KEGG" id="ttc:FOKN1_1907"/>
<evidence type="ECO:0000313" key="1">
    <source>
        <dbReference type="EMBL" id="BAZ94289.1"/>
    </source>
</evidence>
<accession>A0A1Z4VRN2</accession>
<name>A0A1Z4VRN2_9GAMM</name>
<dbReference type="EMBL" id="AP018052">
    <property type="protein sequence ID" value="BAZ94289.1"/>
    <property type="molecule type" value="Genomic_DNA"/>
</dbReference>
<proteinExistence type="predicted"/>